<organism evidence="2 3">
    <name type="scientific">Achromobacter ruhlandii</name>
    <dbReference type="NCBI Taxonomy" id="72557"/>
    <lineage>
        <taxon>Bacteria</taxon>
        <taxon>Pseudomonadati</taxon>
        <taxon>Pseudomonadota</taxon>
        <taxon>Betaproteobacteria</taxon>
        <taxon>Burkholderiales</taxon>
        <taxon>Alcaligenaceae</taxon>
        <taxon>Achromobacter</taxon>
    </lineage>
</organism>
<reference evidence="2 3" key="1">
    <citation type="submission" date="2020-04" db="EMBL/GenBank/DDBJ databases">
        <authorList>
            <person name="De Canck E."/>
        </authorList>
    </citation>
    <scope>NUCLEOTIDE SEQUENCE [LARGE SCALE GENOMIC DNA]</scope>
    <source>
        <strain evidence="2 3">LMG 7053</strain>
    </source>
</reference>
<evidence type="ECO:0000256" key="1">
    <source>
        <dbReference type="SAM" id="MobiDB-lite"/>
    </source>
</evidence>
<dbReference type="InterPro" id="IPR024501">
    <property type="entry name" value="DUF3141"/>
</dbReference>
<keyword evidence="3" id="KW-1185">Reference proteome</keyword>
<dbReference type="PANTHER" id="PTHR36837:SF2">
    <property type="entry name" value="POLY(3-HYDROXYALKANOATE) POLYMERASE SUBUNIT PHAC"/>
    <property type="match status" value="1"/>
</dbReference>
<name>A0ABM8M4B0_9BURK</name>
<sequence>MSNDIAILAATRTAIGSFQGTLSGLPAHALGAALIRDPHKTTGDIPADWPIDPLRLGAAAAEYAIDAWQRGLLYADVLRQRGNQYQAHLRERVPNVLAFEAELVLSGLDLPRPVNYGLARIVPGAGTPVDPAKRPFVVVDPRAGHGPGIGGFKPDSEIGAAMKAGHPCYFVGFLPDPVPGQTVEDVMRAEAAFVRKVGELHPGNGKPVVIGNCQAGWQVLMTAAVWPELFGPIILAGAPVSYWAGDNPMRYGGGLTGGSWLTALTSDIGAGRFDGAWLVQNFEHLDPANTLWKKQYHLYANIDTEADRYLGFEKYWGGYVFLNDVEMQYIVDNLFIGNKLATAELLTSDGVRVDLRNIRSPIVVFCSYGDNITPPGQALGWITDLYRDKDDLVAHDQTIVYATHDSIGHLGIFVSASVGRKEHREFAANIDIIDLLPSGIYRAEVEDRPDGVPAGELGDAEYLMRIRGSSLEEIGQIVRPDPASDRRFAAAARLSEINLALYRNTLQPWIRAISTPWSARWLQALHPLRVGFEWWSDQHPLAVPVAAAAEQIRKERAPAAAGNPFLLAQERLSETIVQALDQFRDQRDALQGRLFELIFGSLLLQSLAGQTLYQPQPPRTHPGDSPEHRAFLAGELARLEADLDRGGLAEAVIRGLFFVLKTRGEADCRHFRHAWELLQPRLDRPDLGVPDLARFRELVRRQGLLVWRDGEAALAAIPRLLADTPPDIIHRASDIIAGLVEVGGSLSAQEQTSLRRVLDLFAHAAQAATAAAAPAASVPVTPAHAPSVPAKVGKAATAKAASPAKHTPRPETAQTRKRGTTAGAAAPSGTAATPATRPGPSGSAGRSGKKAAGKKGTRP</sequence>
<feature type="compositionally biased region" description="Basic residues" evidence="1">
    <location>
        <begin position="847"/>
        <end position="859"/>
    </location>
</feature>
<feature type="compositionally biased region" description="Low complexity" evidence="1">
    <location>
        <begin position="776"/>
        <end position="805"/>
    </location>
</feature>
<dbReference type="Gene3D" id="3.40.50.1820">
    <property type="entry name" value="alpha/beta hydrolase"/>
    <property type="match status" value="1"/>
</dbReference>
<evidence type="ECO:0000313" key="3">
    <source>
        <dbReference type="Proteomes" id="UP000494161"/>
    </source>
</evidence>
<feature type="compositionally biased region" description="Low complexity" evidence="1">
    <location>
        <begin position="820"/>
        <end position="846"/>
    </location>
</feature>
<dbReference type="Proteomes" id="UP000494161">
    <property type="component" value="Unassembled WGS sequence"/>
</dbReference>
<comment type="caution">
    <text evidence="2">The sequence shown here is derived from an EMBL/GenBank/DDBJ whole genome shotgun (WGS) entry which is preliminary data.</text>
</comment>
<dbReference type="InterPro" id="IPR051321">
    <property type="entry name" value="PHA/PHB_synthase"/>
</dbReference>
<dbReference type="EMBL" id="CADILJ010000115">
    <property type="protein sequence ID" value="CAB3959050.1"/>
    <property type="molecule type" value="Genomic_DNA"/>
</dbReference>
<protein>
    <recommendedName>
        <fullName evidence="4">3-hydroxyalkanoate synthetase</fullName>
    </recommendedName>
</protein>
<dbReference type="InterPro" id="IPR029058">
    <property type="entry name" value="AB_hydrolase_fold"/>
</dbReference>
<gene>
    <name evidence="2" type="ORF">LMG7053_05822</name>
</gene>
<dbReference type="PANTHER" id="PTHR36837">
    <property type="entry name" value="POLY(3-HYDROXYALKANOATE) POLYMERASE SUBUNIT PHAC"/>
    <property type="match status" value="1"/>
</dbReference>
<accession>A0ABM8M4B0</accession>
<proteinExistence type="predicted"/>
<dbReference type="Pfam" id="PF11339">
    <property type="entry name" value="DUF3141"/>
    <property type="match status" value="1"/>
</dbReference>
<feature type="region of interest" description="Disordered" evidence="1">
    <location>
        <begin position="776"/>
        <end position="859"/>
    </location>
</feature>
<evidence type="ECO:0000313" key="2">
    <source>
        <dbReference type="EMBL" id="CAB3959050.1"/>
    </source>
</evidence>
<dbReference type="SUPFAM" id="SSF53474">
    <property type="entry name" value="alpha/beta-Hydrolases"/>
    <property type="match status" value="1"/>
</dbReference>
<evidence type="ECO:0008006" key="4">
    <source>
        <dbReference type="Google" id="ProtNLM"/>
    </source>
</evidence>